<sequence>MDASCGPSSALSQLSKHAQRDTSLQHGTVNKSFPQQSRPSFKNQPGFDASLNQEFQNFSGRAGPGATFQDQFAGAGPINPHAQHRPQQHQHQQNQWIQDFNGLSLENRHQLPAAAAAAHAQQGKSDWHQQFMNLMNRQSVQQQQPQLQHNMANTAFRPQMGYMGQMGQMGQSFQTLNQPQTEKAQVEADLLEDSEILDSHFEQLEKELAMEEQQSEEALISEIDKEQFVEAAKAVRHSMRNENNMKSEETTSKFEQLNFLKLMNSISDRKVELSKEGDKLVETETGQDIRNNLSDPLKYEKDPDYHERPHETIPAPANLNAQNMSVPPPQITKESESVRSHLPDPLAHIKDGQLPDNLTALQAARIISGGQVTGNQWMEDESWLTDPSRLQNQTPLSQGGSSSGNSILEPHWQEVYDDYRHDDDYH</sequence>
<evidence type="ECO:0000256" key="1">
    <source>
        <dbReference type="SAM" id="Coils"/>
    </source>
</evidence>
<comment type="caution">
    <text evidence="3">The sequence shown here is derived from an EMBL/GenBank/DDBJ whole genome shotgun (WGS) entry which is preliminary data.</text>
</comment>
<evidence type="ECO:0000313" key="4">
    <source>
        <dbReference type="Proteomes" id="UP000037122"/>
    </source>
</evidence>
<feature type="compositionally biased region" description="Polar residues" evidence="2">
    <location>
        <begin position="50"/>
        <end position="59"/>
    </location>
</feature>
<dbReference type="VEuPathDB" id="FungiDB:CJI96_0002217"/>
<evidence type="ECO:0000313" key="3">
    <source>
        <dbReference type="EMBL" id="KND98157.1"/>
    </source>
</evidence>
<evidence type="ECO:0000256" key="2">
    <source>
        <dbReference type="SAM" id="MobiDB-lite"/>
    </source>
</evidence>
<name>A0A0L0NVH4_CANAR</name>
<feature type="compositionally biased region" description="Polar residues" evidence="2">
    <location>
        <begin position="1"/>
        <end position="43"/>
    </location>
</feature>
<protein>
    <recommendedName>
        <fullName evidence="5">Peroxin-20</fullName>
    </recommendedName>
</protein>
<dbReference type="Proteomes" id="UP000037122">
    <property type="component" value="Unassembled WGS sequence"/>
</dbReference>
<dbReference type="AlphaFoldDB" id="A0A0L0NVH4"/>
<keyword evidence="1" id="KW-0175">Coiled coil</keyword>
<reference evidence="4" key="1">
    <citation type="journal article" date="2015" name="BMC Genomics">
        <title>Draft genome of a commonly misdiagnosed multidrug resistant pathogen Candida auris.</title>
        <authorList>
            <person name="Chatterjee S."/>
            <person name="Alampalli S.V."/>
            <person name="Nageshan R.K."/>
            <person name="Chettiar S.T."/>
            <person name="Joshi S."/>
            <person name="Tatu U.S."/>
        </authorList>
    </citation>
    <scope>NUCLEOTIDE SEQUENCE [LARGE SCALE GENOMIC DNA]</scope>
    <source>
        <strain evidence="4">6684</strain>
    </source>
</reference>
<evidence type="ECO:0008006" key="5">
    <source>
        <dbReference type="Google" id="ProtNLM"/>
    </source>
</evidence>
<feature type="compositionally biased region" description="Basic and acidic residues" evidence="2">
    <location>
        <begin position="411"/>
        <end position="426"/>
    </location>
</feature>
<feature type="region of interest" description="Disordered" evidence="2">
    <location>
        <begin position="1"/>
        <end position="94"/>
    </location>
</feature>
<dbReference type="EMBL" id="LGST01000034">
    <property type="protein sequence ID" value="KND98157.1"/>
    <property type="molecule type" value="Genomic_DNA"/>
</dbReference>
<dbReference type="VEuPathDB" id="FungiDB:B9J08_003683"/>
<feature type="coiled-coil region" evidence="1">
    <location>
        <begin position="194"/>
        <end position="221"/>
    </location>
</feature>
<feature type="region of interest" description="Disordered" evidence="2">
    <location>
        <begin position="384"/>
        <end position="426"/>
    </location>
</feature>
<organism evidence="3 4">
    <name type="scientific">Candidozyma auris</name>
    <name type="common">Yeast</name>
    <name type="synonym">Candida auris</name>
    <dbReference type="NCBI Taxonomy" id="498019"/>
    <lineage>
        <taxon>Eukaryota</taxon>
        <taxon>Fungi</taxon>
        <taxon>Dikarya</taxon>
        <taxon>Ascomycota</taxon>
        <taxon>Saccharomycotina</taxon>
        <taxon>Pichiomycetes</taxon>
        <taxon>Metschnikowiaceae</taxon>
        <taxon>Candidozyma</taxon>
    </lineage>
</organism>
<feature type="compositionally biased region" description="Polar residues" evidence="2">
    <location>
        <begin position="388"/>
        <end position="406"/>
    </location>
</feature>
<dbReference type="VEuPathDB" id="FungiDB:CJJ07_004874"/>
<dbReference type="VEuPathDB" id="FungiDB:CJI97_003758"/>
<gene>
    <name evidence="3" type="ORF">QG37_04912</name>
</gene>
<dbReference type="VEuPathDB" id="FungiDB:QG37_04912"/>
<dbReference type="VEuPathDB" id="FungiDB:CJJ09_000421"/>
<feature type="region of interest" description="Disordered" evidence="2">
    <location>
        <begin position="291"/>
        <end position="334"/>
    </location>
</feature>
<feature type="compositionally biased region" description="Basic and acidic residues" evidence="2">
    <location>
        <begin position="297"/>
        <end position="311"/>
    </location>
</feature>
<accession>A0A0L0NVH4</accession>
<proteinExistence type="predicted"/>
<dbReference type="Gene3D" id="6.10.280.230">
    <property type="match status" value="1"/>
</dbReference>